<dbReference type="EMBL" id="LLXI01001398">
    <property type="protein sequence ID" value="PKY53484.1"/>
    <property type="molecule type" value="Genomic_DNA"/>
</dbReference>
<dbReference type="Proteomes" id="UP000234323">
    <property type="component" value="Unassembled WGS sequence"/>
</dbReference>
<keyword evidence="3" id="KW-1185">Reference proteome</keyword>
<dbReference type="InterPro" id="IPR029071">
    <property type="entry name" value="Ubiquitin-like_domsf"/>
</dbReference>
<sequence>ITTQFFIEESKEYKSITLTPEMTALEVMNIFRSNNTISDAGAWTIFEVVEEYNLERPLRDWESVAWVIGTWELGKKNSLVLRKYAHRNALTLAVNIKKNKWQRRFVQIKDGSLYHSKDYKVFCFFIFDVYVCMKTFKTFPTNFVFAIKSQDKITMFENPENDYMHYLCADHLEKMNEWIIAVRMAKVSYNFFEKFINYLIMT</sequence>
<dbReference type="PANTHER" id="PTHR38700">
    <property type="entry name" value="YALI0E22418P"/>
    <property type="match status" value="1"/>
</dbReference>
<feature type="domain" description="Ras-associating" evidence="1">
    <location>
        <begin position="1"/>
        <end position="86"/>
    </location>
</feature>
<evidence type="ECO:0000259" key="1">
    <source>
        <dbReference type="PROSITE" id="PS50200"/>
    </source>
</evidence>
<dbReference type="InterPro" id="IPR000159">
    <property type="entry name" value="RA_dom"/>
</dbReference>
<reference evidence="2 3" key="1">
    <citation type="submission" date="2015-10" db="EMBL/GenBank/DDBJ databases">
        <title>Genome analyses suggest a sexual origin of heterokaryosis in a supposedly ancient asexual fungus.</title>
        <authorList>
            <person name="Ropars J."/>
            <person name="Sedzielewska K."/>
            <person name="Noel J."/>
            <person name="Charron P."/>
            <person name="Farinelli L."/>
            <person name="Marton T."/>
            <person name="Kruger M."/>
            <person name="Pelin A."/>
            <person name="Brachmann A."/>
            <person name="Corradi N."/>
        </authorList>
    </citation>
    <scope>NUCLEOTIDE SEQUENCE [LARGE SCALE GENOMIC DNA]</scope>
    <source>
        <strain evidence="2 3">A4</strain>
    </source>
</reference>
<dbReference type="VEuPathDB" id="FungiDB:RhiirFUN_009447"/>
<name>A0A2I1H3S3_9GLOM</name>
<dbReference type="Gene3D" id="3.10.20.90">
    <property type="entry name" value="Phosphatidylinositol 3-kinase Catalytic Subunit, Chain A, domain 1"/>
    <property type="match status" value="1"/>
</dbReference>
<dbReference type="VEuPathDB" id="FungiDB:RhiirA1_334408"/>
<dbReference type="PANTHER" id="PTHR38700:SF1">
    <property type="entry name" value="PH DOMAIN-CONTAINING PROTEIN"/>
    <property type="match status" value="1"/>
</dbReference>
<dbReference type="SUPFAM" id="SSF50729">
    <property type="entry name" value="PH domain-like"/>
    <property type="match status" value="1"/>
</dbReference>
<gene>
    <name evidence="2" type="ORF">RhiirA4_327573</name>
</gene>
<comment type="caution">
    <text evidence="2">The sequence shown here is derived from an EMBL/GenBank/DDBJ whole genome shotgun (WGS) entry which is preliminary data.</text>
</comment>
<dbReference type="Pfam" id="PF21989">
    <property type="entry name" value="RA_2"/>
    <property type="match status" value="1"/>
</dbReference>
<dbReference type="InterPro" id="IPR001849">
    <property type="entry name" value="PH_domain"/>
</dbReference>
<evidence type="ECO:0000313" key="3">
    <source>
        <dbReference type="Proteomes" id="UP000234323"/>
    </source>
</evidence>
<evidence type="ECO:0000313" key="2">
    <source>
        <dbReference type="EMBL" id="PKY53484.1"/>
    </source>
</evidence>
<protein>
    <recommendedName>
        <fullName evidence="1">Ras-associating domain-containing protein</fullName>
    </recommendedName>
</protein>
<proteinExistence type="predicted"/>
<dbReference type="GO" id="GO:0007165">
    <property type="term" value="P:signal transduction"/>
    <property type="evidence" value="ECO:0007669"/>
    <property type="project" value="InterPro"/>
</dbReference>
<dbReference type="Gene3D" id="2.30.29.30">
    <property type="entry name" value="Pleckstrin-homology domain (PH domain)/Phosphotyrosine-binding domain (PTB)"/>
    <property type="match status" value="1"/>
</dbReference>
<dbReference type="SUPFAM" id="SSF54236">
    <property type="entry name" value="Ubiquitin-like"/>
    <property type="match status" value="1"/>
</dbReference>
<accession>A0A2I1H3S3</accession>
<organism evidence="2 3">
    <name type="scientific">Rhizophagus irregularis</name>
    <dbReference type="NCBI Taxonomy" id="588596"/>
    <lineage>
        <taxon>Eukaryota</taxon>
        <taxon>Fungi</taxon>
        <taxon>Fungi incertae sedis</taxon>
        <taxon>Mucoromycota</taxon>
        <taxon>Glomeromycotina</taxon>
        <taxon>Glomeromycetes</taxon>
        <taxon>Glomerales</taxon>
        <taxon>Glomeraceae</taxon>
        <taxon>Rhizophagus</taxon>
    </lineage>
</organism>
<dbReference type="VEuPathDB" id="FungiDB:FUN_007299"/>
<dbReference type="PROSITE" id="PS50200">
    <property type="entry name" value="RA"/>
    <property type="match status" value="1"/>
</dbReference>
<dbReference type="Pfam" id="PF00169">
    <property type="entry name" value="PH"/>
    <property type="match status" value="1"/>
</dbReference>
<feature type="non-terminal residue" evidence="2">
    <location>
        <position position="1"/>
    </location>
</feature>
<dbReference type="AlphaFoldDB" id="A0A2I1H3S3"/>
<dbReference type="InterPro" id="IPR011993">
    <property type="entry name" value="PH-like_dom_sf"/>
</dbReference>